<sequence>MGPVVASLTNIADSQNVSAPEFLGNPAVAQALRPKERFKPDALHAHIDGGNTRSDDFLGPLGNSPYVSSVEVPAAFMFWENSTSLLAAMSCETSQATIAFCLSALDPDTLNPLARWSAPNRTTVSTYWQIIDGKIIMPTLEGFILEVERVATGSETTFRRIREIDVSDLMTAGAILATAGYTDDGNLWFTATPAPLVGLPGTNTSTIGYVSPDNAVYSIALDNHVIENGMAVNRKTIYVVTGPSGVEDHSDAAGYFYAFQAAGKGGVSISYKEKYSAGSGIKPGGLARGSGATPGLLGQKYVAITDNADEQINLVVYLQADHAAENESSFVCSVPLFKPNGSGNEASLTTHFDGNTYSVMITNSYNSPTFLDVGDNVNGRHNDLSVAAPGVARIEVTENGDCSLAWELPVRATMTTLSTSSGLLYAYTQDNDLAKEGLYVWYIAAFNYTTGDEVWRSRVGAGGAFHPGVSHIQLGPGGKIYEGVVGGMAWLQDA</sequence>
<proteinExistence type="predicted"/>
<evidence type="ECO:0000313" key="1">
    <source>
        <dbReference type="EMBL" id="KAJ3548533.1"/>
    </source>
</evidence>
<evidence type="ECO:0000313" key="2">
    <source>
        <dbReference type="Proteomes" id="UP001148629"/>
    </source>
</evidence>
<protein>
    <submittedName>
        <fullName evidence="1">Uncharacterized protein</fullName>
    </submittedName>
</protein>
<dbReference type="Proteomes" id="UP001148629">
    <property type="component" value="Unassembled WGS sequence"/>
</dbReference>
<keyword evidence="2" id="KW-1185">Reference proteome</keyword>
<reference evidence="1" key="1">
    <citation type="submission" date="2022-08" db="EMBL/GenBank/DDBJ databases">
        <title>Genome Sequence of Fusarium decemcellulare.</title>
        <authorList>
            <person name="Buettner E."/>
        </authorList>
    </citation>
    <scope>NUCLEOTIDE SEQUENCE</scope>
    <source>
        <strain evidence="1">Babe19</strain>
    </source>
</reference>
<gene>
    <name evidence="1" type="ORF">NM208_g962</name>
</gene>
<dbReference type="EMBL" id="JANRMS010000045">
    <property type="protein sequence ID" value="KAJ3548533.1"/>
    <property type="molecule type" value="Genomic_DNA"/>
</dbReference>
<organism evidence="1 2">
    <name type="scientific">Fusarium decemcellulare</name>
    <dbReference type="NCBI Taxonomy" id="57161"/>
    <lineage>
        <taxon>Eukaryota</taxon>
        <taxon>Fungi</taxon>
        <taxon>Dikarya</taxon>
        <taxon>Ascomycota</taxon>
        <taxon>Pezizomycotina</taxon>
        <taxon>Sordariomycetes</taxon>
        <taxon>Hypocreomycetidae</taxon>
        <taxon>Hypocreales</taxon>
        <taxon>Nectriaceae</taxon>
        <taxon>Fusarium</taxon>
        <taxon>Fusarium decemcellulare species complex</taxon>
    </lineage>
</organism>
<name>A0ACC1SY05_9HYPO</name>
<accession>A0ACC1SY05</accession>
<comment type="caution">
    <text evidence="1">The sequence shown here is derived from an EMBL/GenBank/DDBJ whole genome shotgun (WGS) entry which is preliminary data.</text>
</comment>